<feature type="transmembrane region" description="Helical" evidence="8">
    <location>
        <begin position="242"/>
        <end position="263"/>
    </location>
</feature>
<evidence type="ECO:0000256" key="8">
    <source>
        <dbReference type="SAM" id="Phobius"/>
    </source>
</evidence>
<dbReference type="OrthoDB" id="6415790at2759"/>
<keyword evidence="6 8" id="KW-0472">Membrane</keyword>
<dbReference type="InterPro" id="IPR011701">
    <property type="entry name" value="MFS"/>
</dbReference>
<dbReference type="KEGG" id="hro:HELRODRAFT_90722"/>
<feature type="transmembrane region" description="Helical" evidence="8">
    <location>
        <begin position="268"/>
        <end position="284"/>
    </location>
</feature>
<dbReference type="HOGENOM" id="CLU_029352_2_1_1"/>
<comment type="similarity">
    <text evidence="2">Belongs to the major facilitator superfamily.</text>
</comment>
<dbReference type="FunFam" id="1.20.1250.20:FF:000176">
    <property type="entry name" value="Major facilitator superfamily domain containing 3"/>
    <property type="match status" value="1"/>
</dbReference>
<keyword evidence="3" id="KW-0813">Transport</keyword>
<reference evidence="9 11" key="2">
    <citation type="journal article" date="2013" name="Nature">
        <title>Insights into bilaterian evolution from three spiralian genomes.</title>
        <authorList>
            <person name="Simakov O."/>
            <person name="Marletaz F."/>
            <person name="Cho S.J."/>
            <person name="Edsinger-Gonzales E."/>
            <person name="Havlak P."/>
            <person name="Hellsten U."/>
            <person name="Kuo D.H."/>
            <person name="Larsson T."/>
            <person name="Lv J."/>
            <person name="Arendt D."/>
            <person name="Savage R."/>
            <person name="Osoegawa K."/>
            <person name="de Jong P."/>
            <person name="Grimwood J."/>
            <person name="Chapman J.A."/>
            <person name="Shapiro H."/>
            <person name="Aerts A."/>
            <person name="Otillar R.P."/>
            <person name="Terry A.Y."/>
            <person name="Boore J.L."/>
            <person name="Grigoriev I.V."/>
            <person name="Lindberg D.R."/>
            <person name="Seaver E.C."/>
            <person name="Weisblat D.A."/>
            <person name="Putnam N.H."/>
            <person name="Rokhsar D.S."/>
        </authorList>
    </citation>
    <scope>NUCLEOTIDE SEQUENCE</scope>
</reference>
<reference evidence="10" key="3">
    <citation type="submission" date="2015-06" db="UniProtKB">
        <authorList>
            <consortium name="EnsemblMetazoa"/>
        </authorList>
    </citation>
    <scope>IDENTIFICATION</scope>
</reference>
<evidence type="ECO:0000313" key="11">
    <source>
        <dbReference type="Proteomes" id="UP000015101"/>
    </source>
</evidence>
<sequence>MNAILCKYVFLTFLYFVEGLPFGINSYFLPVYLHSKAKKSATSISLLKLANAPWLLKFLWGPMVDGWGSKRMWVVITNIFLTIIAIFCSQVDSAQDLLMFSIFIFILNLVTSVQDVAIDATTFSILDSDKLAMANVVGYKLGSLFTGGLLLSHVDSIGWMNIFFIIAICYFTNKLESRKIINENSTRKPRENFYDKFDFIFNRNTFWMVIFLLCYKLGHQGSFSILPLFLLDSGIDKENVILWLNIYGQILSIAGSLLGGLLIQCRKLVAIIIIIITDDFVFINDTRNVISLESLLWNLMMTRFLFGALQTLFIILWLNGFITTCTFTLMMLESQSIKFQHQATYHAIISTAEVLGKLVFASFCGLIVDTCGYSFAFVIFALLNALAMPVLCRTRINRAVKDE</sequence>
<accession>T1G7V0</accession>
<gene>
    <name evidence="10" type="primary">20217147</name>
    <name evidence="9" type="ORF">HELRODRAFT_90722</name>
</gene>
<reference evidence="11" key="1">
    <citation type="submission" date="2012-12" db="EMBL/GenBank/DDBJ databases">
        <authorList>
            <person name="Hellsten U."/>
            <person name="Grimwood J."/>
            <person name="Chapman J.A."/>
            <person name="Shapiro H."/>
            <person name="Aerts A."/>
            <person name="Otillar R.P."/>
            <person name="Terry A.Y."/>
            <person name="Boore J.L."/>
            <person name="Simakov O."/>
            <person name="Marletaz F."/>
            <person name="Cho S.-J."/>
            <person name="Edsinger-Gonzales E."/>
            <person name="Havlak P."/>
            <person name="Kuo D.-H."/>
            <person name="Larsson T."/>
            <person name="Lv J."/>
            <person name="Arendt D."/>
            <person name="Savage R."/>
            <person name="Osoegawa K."/>
            <person name="de Jong P."/>
            <person name="Lindberg D.R."/>
            <person name="Seaver E.C."/>
            <person name="Weisblat D.A."/>
            <person name="Putnam N.H."/>
            <person name="Grigoriev I.V."/>
            <person name="Rokhsar D.S."/>
        </authorList>
    </citation>
    <scope>NUCLEOTIDE SEQUENCE</scope>
</reference>
<evidence type="ECO:0000256" key="7">
    <source>
        <dbReference type="ARBA" id="ARBA00069953"/>
    </source>
</evidence>
<dbReference type="STRING" id="6412.T1G7V0"/>
<dbReference type="OMA" id="PFYVDMG"/>
<feature type="transmembrane region" description="Helical" evidence="8">
    <location>
        <begin position="304"/>
        <end position="332"/>
    </location>
</feature>
<dbReference type="RefSeq" id="XP_009031017.1">
    <property type="nucleotide sequence ID" value="XM_009032769.1"/>
</dbReference>
<evidence type="ECO:0000313" key="10">
    <source>
        <dbReference type="EnsemblMetazoa" id="HelroP90722"/>
    </source>
</evidence>
<keyword evidence="4 8" id="KW-0812">Transmembrane</keyword>
<protein>
    <recommendedName>
        <fullName evidence="7">Major facilitator superfamily domain-containing protein 3</fullName>
    </recommendedName>
</protein>
<dbReference type="PANTHER" id="PTHR12778:SF10">
    <property type="entry name" value="MAJOR FACILITATOR SUPERFAMILY DOMAIN-CONTAINING PROTEIN 3"/>
    <property type="match status" value="1"/>
</dbReference>
<dbReference type="Gene3D" id="1.20.1250.20">
    <property type="entry name" value="MFS general substrate transporter like domains"/>
    <property type="match status" value="1"/>
</dbReference>
<dbReference type="GO" id="GO:0016020">
    <property type="term" value="C:membrane"/>
    <property type="evidence" value="ECO:0007669"/>
    <property type="project" value="UniProtKB-SubCell"/>
</dbReference>
<comment type="subcellular location">
    <subcellularLocation>
        <location evidence="1">Membrane</location>
        <topology evidence="1">Multi-pass membrane protein</topology>
    </subcellularLocation>
</comment>
<dbReference type="PANTHER" id="PTHR12778">
    <property type="entry name" value="SOLUTE CARRIER FAMILY 33 ACETYL-COA TRANSPORTER -RELATED"/>
    <property type="match status" value="1"/>
</dbReference>
<dbReference type="InterPro" id="IPR036259">
    <property type="entry name" value="MFS_trans_sf"/>
</dbReference>
<dbReference type="InParanoid" id="T1G7V0"/>
<dbReference type="GO" id="GO:0022857">
    <property type="term" value="F:transmembrane transporter activity"/>
    <property type="evidence" value="ECO:0007669"/>
    <property type="project" value="InterPro"/>
</dbReference>
<dbReference type="CDD" id="cd17485">
    <property type="entry name" value="MFS_MFSD3"/>
    <property type="match status" value="1"/>
</dbReference>
<dbReference type="GeneID" id="20217147"/>
<dbReference type="EnsemblMetazoa" id="HelroT90722">
    <property type="protein sequence ID" value="HelroP90722"/>
    <property type="gene ID" value="HelroG90722"/>
</dbReference>
<proteinExistence type="inferred from homology"/>
<keyword evidence="5 8" id="KW-1133">Transmembrane helix</keyword>
<evidence type="ECO:0000256" key="2">
    <source>
        <dbReference type="ARBA" id="ARBA00008335"/>
    </source>
</evidence>
<dbReference type="eggNOG" id="KOG3574">
    <property type="taxonomic scope" value="Eukaryota"/>
</dbReference>
<evidence type="ECO:0000313" key="9">
    <source>
        <dbReference type="EMBL" id="ESN90845.1"/>
    </source>
</evidence>
<dbReference type="Pfam" id="PF07690">
    <property type="entry name" value="MFS_1"/>
    <property type="match status" value="1"/>
</dbReference>
<feature type="transmembrane region" description="Helical" evidence="8">
    <location>
        <begin position="157"/>
        <end position="173"/>
    </location>
</feature>
<feature type="transmembrane region" description="Helical" evidence="8">
    <location>
        <begin position="344"/>
        <end position="368"/>
    </location>
</feature>
<evidence type="ECO:0000256" key="1">
    <source>
        <dbReference type="ARBA" id="ARBA00004141"/>
    </source>
</evidence>
<feature type="transmembrane region" description="Helical" evidence="8">
    <location>
        <begin position="97"/>
        <end position="118"/>
    </location>
</feature>
<evidence type="ECO:0000256" key="3">
    <source>
        <dbReference type="ARBA" id="ARBA00022448"/>
    </source>
</evidence>
<keyword evidence="11" id="KW-1185">Reference proteome</keyword>
<evidence type="ECO:0000256" key="5">
    <source>
        <dbReference type="ARBA" id="ARBA00022989"/>
    </source>
</evidence>
<feature type="transmembrane region" description="Helical" evidence="8">
    <location>
        <begin position="72"/>
        <end position="91"/>
    </location>
</feature>
<feature type="transmembrane region" description="Helical" evidence="8">
    <location>
        <begin position="206"/>
        <end position="230"/>
    </location>
</feature>
<dbReference type="EMBL" id="AMQM01008248">
    <property type="status" value="NOT_ANNOTATED_CDS"/>
    <property type="molecule type" value="Genomic_DNA"/>
</dbReference>
<dbReference type="Proteomes" id="UP000015101">
    <property type="component" value="Unassembled WGS sequence"/>
</dbReference>
<dbReference type="CTD" id="20217147"/>
<evidence type="ECO:0000256" key="4">
    <source>
        <dbReference type="ARBA" id="ARBA00022692"/>
    </source>
</evidence>
<dbReference type="AlphaFoldDB" id="T1G7V0"/>
<evidence type="ECO:0000256" key="6">
    <source>
        <dbReference type="ARBA" id="ARBA00023136"/>
    </source>
</evidence>
<name>T1G7V0_HELRO</name>
<dbReference type="EMBL" id="KB097744">
    <property type="protein sequence ID" value="ESN90845.1"/>
    <property type="molecule type" value="Genomic_DNA"/>
</dbReference>
<feature type="transmembrane region" description="Helical" evidence="8">
    <location>
        <begin position="374"/>
        <end position="392"/>
    </location>
</feature>
<organism evidence="10 11">
    <name type="scientific">Helobdella robusta</name>
    <name type="common">Californian leech</name>
    <dbReference type="NCBI Taxonomy" id="6412"/>
    <lineage>
        <taxon>Eukaryota</taxon>
        <taxon>Metazoa</taxon>
        <taxon>Spiralia</taxon>
        <taxon>Lophotrochozoa</taxon>
        <taxon>Annelida</taxon>
        <taxon>Clitellata</taxon>
        <taxon>Hirudinea</taxon>
        <taxon>Rhynchobdellida</taxon>
        <taxon>Glossiphoniidae</taxon>
        <taxon>Helobdella</taxon>
    </lineage>
</organism>
<dbReference type="InterPro" id="IPR004752">
    <property type="entry name" value="AmpG_permease/AT-1"/>
</dbReference>
<dbReference type="SUPFAM" id="SSF103473">
    <property type="entry name" value="MFS general substrate transporter"/>
    <property type="match status" value="1"/>
</dbReference>